<feature type="region of interest" description="Disordered" evidence="1">
    <location>
        <begin position="1"/>
        <end position="49"/>
    </location>
</feature>
<dbReference type="Pfam" id="PF00565">
    <property type="entry name" value="SNase"/>
    <property type="match status" value="1"/>
</dbReference>
<protein>
    <submittedName>
        <fullName evidence="3">Thermonuclease family protein</fullName>
    </submittedName>
</protein>
<evidence type="ECO:0000259" key="2">
    <source>
        <dbReference type="PROSITE" id="PS50830"/>
    </source>
</evidence>
<evidence type="ECO:0000313" key="3">
    <source>
        <dbReference type="EMBL" id="RIV83381.1"/>
    </source>
</evidence>
<dbReference type="RefSeq" id="WP_119588035.1">
    <property type="nucleotide sequence ID" value="NZ_CAWODQ010000002.1"/>
</dbReference>
<dbReference type="Gene3D" id="2.40.50.90">
    <property type="match status" value="1"/>
</dbReference>
<dbReference type="PROSITE" id="PS50830">
    <property type="entry name" value="TNASE_3"/>
    <property type="match status" value="1"/>
</dbReference>
<feature type="region of interest" description="Disordered" evidence="1">
    <location>
        <begin position="183"/>
        <end position="205"/>
    </location>
</feature>
<feature type="region of interest" description="Disordered" evidence="1">
    <location>
        <begin position="1478"/>
        <end position="1514"/>
    </location>
</feature>
<reference evidence="3 4" key="1">
    <citation type="submission" date="2018-08" db="EMBL/GenBank/DDBJ databases">
        <title>Erythrobacter zhengii sp.nov., a bacterium isolated from deep-sea sediment.</title>
        <authorList>
            <person name="Fang C."/>
            <person name="Wu Y.-H."/>
            <person name="Sun C."/>
            <person name="Wang H."/>
            <person name="Cheng H."/>
            <person name="Meng F.-X."/>
            <person name="Wang C.-S."/>
            <person name="Xu X.-W."/>
        </authorList>
    </citation>
    <scope>NUCLEOTIDE SEQUENCE [LARGE SCALE GENOMIC DNA]</scope>
    <source>
        <strain evidence="3 4">V18</strain>
    </source>
</reference>
<dbReference type="InterPro" id="IPR035437">
    <property type="entry name" value="SNase_OB-fold_sf"/>
</dbReference>
<comment type="caution">
    <text evidence="3">The sequence shown here is derived from an EMBL/GenBank/DDBJ whole genome shotgun (WGS) entry which is preliminary data.</text>
</comment>
<feature type="domain" description="TNase-like" evidence="2">
    <location>
        <begin position="49"/>
        <end position="180"/>
    </location>
</feature>
<proteinExistence type="predicted"/>
<accession>A0A418NP02</accession>
<dbReference type="OrthoDB" id="7483387at2"/>
<dbReference type="Proteomes" id="UP000286576">
    <property type="component" value="Unassembled WGS sequence"/>
</dbReference>
<name>A0A418NP02_9SPHN</name>
<feature type="compositionally biased region" description="Basic and acidic residues" evidence="1">
    <location>
        <begin position="186"/>
        <end position="199"/>
    </location>
</feature>
<feature type="compositionally biased region" description="Basic and acidic residues" evidence="1">
    <location>
        <begin position="15"/>
        <end position="24"/>
    </location>
</feature>
<dbReference type="SMART" id="SM00318">
    <property type="entry name" value="SNc"/>
    <property type="match status" value="1"/>
</dbReference>
<sequence length="1514" mass="164466">MASAATPPTGFVLEEEPRATRRSDAPPPPPGFALEVDRPDTPEPDARRTPARVITGEVVDGDTIRSDGPNVRLWGVDAPELNQPGWNREGERVPVGEVSRDALAAYLAQGTPLMGDTAMESWGRPVAPVTVDGRDVGRDMLRSGDAFAAPDYLSADPDRRFDYVGAERLARLNRLGVHGVQTQDPADYRENGELTPEQRRRGHSWFNQTPFEGLTEEGRTQWLGVLRTGTADEIAAKARELGFTIDEDRNRDWVAWRDNERSAGREPVIDRVLYEREVPKPLIDGGGGQLGAGVRGFGDEFVLGGLGEVGAVVDALGGTEGRENIWNSDRRLADIWHNNNDQNAAILGYDSANYPVTSTTSRIGGALTSGFVLPYAQGMRARNLAAYGAGYGATSGFLGTDGSLGDRLTGAAIGTAVGAIADPALAKGLDLAAPFVARGARAVSDRVRGAGTSRRAVETTGSEAAMNNALDLPQGKLPPLPAGARLNTTAAMADDLGEAISAPVQRPQRLDQPLEDPARREIADNINPRDVLPMPSNRVDGVEEAASIDAGRYAEARAPNERDELQRRTVRNVMGREVPKVGPIDLVGWLRLRGGLREENGELASLGITNNAARRGMDFAGQEMRFGPMLADDGMTLDDAAFAAWEEGYFPELSERPDVNTFLEALGETYNGGSGRRFHVDDFAELDAYYGRQTERLDLEQQRYENGEPVYEDRAVAAAADQPFPPVEAYEEWPSDAIGRVGNIDVTRLDTPQDIRRALKTSHNALGGFDAATRGRITNAETERLASELNMTADQLLKRRRGQAFNAEEALAARRILAKSGNELVNTARRLRQMGDNPGSEAEAEFRKKWMRHVAIQEQVAGMTAEAGRVLQQFRQAANSREVRGDVLEALIRGGGGSRRMQEAADALIDMAETSPGKFNAFAEKAMKPKWRDKISELYINFLLSNPPTHVVNMVSNTLTALAQIPEYATGAAIGAARRAVMRDRAKDAIRASEVGARTIGLLQGAKEGARLFARALRSGEPDDFVSKVEGDQYNAISGLKGEVIRVPTRLLTAEDQFFKGIARRMELNGQAARIASREGLRGDAWDARVAELAANPTDEMLQRSLDYGKYLTFQTKLGETGRHVSGFAQSNILAKVVLPFVRTPINLMKFATERSIAAPLLGEWRADFRAGGEHRDLAVAKMLLGTGFATLFYEAALEGRITGGAPPDPAKARLMYADGWQPYSIRVGDRWISYSRLDPFSTTIGVAADMATLPDGLSDRQKDDKAMLLVASILGNLASKTWLSGVSAFSEALMEPGRYADNWLQRTAGAFAVPAGVAGVTRAVDPVMRNTDSVGEAIQARVPGMSSGLMPRRDVFGEPIEFDSLGPDFVSPFWQSQAQDDPVVREMLRIGKSVSAPGRQYTEDGERVDYTPEEYDRYSEIAGRLTYNALLGEIASPRWQNVSDKHRHKLATDAIREARATARSVIDDMSYELPERGAVPELMPADTRAEPAPLPTGFSADGVPAPPPGFTVE</sequence>
<feature type="compositionally biased region" description="Basic and acidic residues" evidence="1">
    <location>
        <begin position="35"/>
        <end position="48"/>
    </location>
</feature>
<organism evidence="3 4">
    <name type="scientific">Aurantiacibacter zhengii</name>
    <dbReference type="NCBI Taxonomy" id="2307003"/>
    <lineage>
        <taxon>Bacteria</taxon>
        <taxon>Pseudomonadati</taxon>
        <taxon>Pseudomonadota</taxon>
        <taxon>Alphaproteobacteria</taxon>
        <taxon>Sphingomonadales</taxon>
        <taxon>Erythrobacteraceae</taxon>
        <taxon>Aurantiacibacter</taxon>
    </lineage>
</organism>
<keyword evidence="4" id="KW-1185">Reference proteome</keyword>
<feature type="compositionally biased region" description="Pro residues" evidence="1">
    <location>
        <begin position="1505"/>
        <end position="1514"/>
    </location>
</feature>
<evidence type="ECO:0000313" key="4">
    <source>
        <dbReference type="Proteomes" id="UP000286576"/>
    </source>
</evidence>
<gene>
    <name evidence="3" type="ORF">D2V07_16665</name>
</gene>
<dbReference type="EMBL" id="QXFL01000010">
    <property type="protein sequence ID" value="RIV83381.1"/>
    <property type="molecule type" value="Genomic_DNA"/>
</dbReference>
<dbReference type="InterPro" id="IPR016071">
    <property type="entry name" value="Staphylococal_nuclease_OB-fold"/>
</dbReference>
<dbReference type="SUPFAM" id="SSF50199">
    <property type="entry name" value="Staphylococcal nuclease"/>
    <property type="match status" value="1"/>
</dbReference>
<evidence type="ECO:0000256" key="1">
    <source>
        <dbReference type="SAM" id="MobiDB-lite"/>
    </source>
</evidence>